<evidence type="ECO:0000256" key="1">
    <source>
        <dbReference type="ARBA" id="ARBA00004251"/>
    </source>
</evidence>
<dbReference type="PANTHER" id="PTHR12582:SF4">
    <property type="entry name" value="NETRIN RECEPTOR UNC5A"/>
    <property type="match status" value="1"/>
</dbReference>
<keyword evidence="11 14" id="KW-0675">Receptor</keyword>
<dbReference type="InterPro" id="IPR007110">
    <property type="entry name" value="Ig-like_dom"/>
</dbReference>
<dbReference type="Gene3D" id="1.10.533.10">
    <property type="entry name" value="Death Domain, Fas"/>
    <property type="match status" value="1"/>
</dbReference>
<dbReference type="InterPro" id="IPR033772">
    <property type="entry name" value="UPA"/>
</dbReference>
<dbReference type="Ensembl" id="ENSPNAT00000056793.1">
    <property type="protein sequence ID" value="ENSPNAP00000038334.1"/>
    <property type="gene ID" value="ENSPNAG00000002292.2"/>
</dbReference>
<feature type="transmembrane region" description="Helical" evidence="14">
    <location>
        <begin position="354"/>
        <end position="378"/>
    </location>
</feature>
<dbReference type="AlphaFoldDB" id="A0AAR2IK05"/>
<dbReference type="GO" id="GO:0005886">
    <property type="term" value="C:plasma membrane"/>
    <property type="evidence" value="ECO:0007669"/>
    <property type="project" value="UniProtKB-SubCell"/>
</dbReference>
<comment type="subcellular location">
    <subcellularLocation>
        <location evidence="1 14">Cell membrane</location>
        <topology evidence="1 14">Single-pass type I membrane protein</topology>
    </subcellularLocation>
</comment>
<evidence type="ECO:0000313" key="18">
    <source>
        <dbReference type="Proteomes" id="UP001501920"/>
    </source>
</evidence>
<accession>A0AAR2IK05</accession>
<dbReference type="PANTHER" id="PTHR12582">
    <property type="entry name" value="NETRIN RECEPTOR UNC5"/>
    <property type="match status" value="1"/>
</dbReference>
<evidence type="ECO:0000256" key="12">
    <source>
        <dbReference type="ARBA" id="ARBA00023180"/>
    </source>
</evidence>
<feature type="domain" description="Ig-like" evidence="15">
    <location>
        <begin position="152"/>
        <end position="233"/>
    </location>
</feature>
<dbReference type="GeneTree" id="ENSGT00950000182815"/>
<dbReference type="FunFam" id="2.60.40.10:FF:000039">
    <property type="entry name" value="Unc-5 netrin receptor C"/>
    <property type="match status" value="1"/>
</dbReference>
<keyword evidence="6 14" id="KW-0732">Signal</keyword>
<dbReference type="Pfam" id="PF00090">
    <property type="entry name" value="TSP_1"/>
    <property type="match status" value="1"/>
</dbReference>
<dbReference type="SMART" id="SM00408">
    <property type="entry name" value="IGc2"/>
    <property type="match status" value="1"/>
</dbReference>
<dbReference type="SUPFAM" id="SSF47986">
    <property type="entry name" value="DEATH domain"/>
    <property type="match status" value="1"/>
</dbReference>
<evidence type="ECO:0000256" key="4">
    <source>
        <dbReference type="ARBA" id="ARBA00022475"/>
    </source>
</evidence>
<evidence type="ECO:0000259" key="16">
    <source>
        <dbReference type="PROSITE" id="PS51145"/>
    </source>
</evidence>
<keyword evidence="10" id="KW-1015">Disulfide bond</keyword>
<evidence type="ECO:0000256" key="10">
    <source>
        <dbReference type="ARBA" id="ARBA00023157"/>
    </source>
</evidence>
<dbReference type="InterPro" id="IPR036179">
    <property type="entry name" value="Ig-like_dom_sf"/>
</dbReference>
<dbReference type="SMART" id="SM00005">
    <property type="entry name" value="DEATH"/>
    <property type="match status" value="1"/>
</dbReference>
<evidence type="ECO:0000256" key="6">
    <source>
        <dbReference type="ARBA" id="ARBA00022729"/>
    </source>
</evidence>
<reference evidence="17" key="2">
    <citation type="submission" date="2025-08" db="UniProtKB">
        <authorList>
            <consortium name="Ensembl"/>
        </authorList>
    </citation>
    <scope>IDENTIFICATION</scope>
</reference>
<evidence type="ECO:0000256" key="2">
    <source>
        <dbReference type="ARBA" id="ARBA00009844"/>
    </source>
</evidence>
<dbReference type="SMART" id="SM00409">
    <property type="entry name" value="IG"/>
    <property type="match status" value="1"/>
</dbReference>
<name>A0AAR2IK05_PYGNA</name>
<keyword evidence="4" id="KW-1003">Cell membrane</keyword>
<evidence type="ECO:0000256" key="9">
    <source>
        <dbReference type="ARBA" id="ARBA00023136"/>
    </source>
</evidence>
<dbReference type="FunFam" id="1.10.533.10:FF:000001">
    <property type="entry name" value="Unc-5 netrin receptor B"/>
    <property type="match status" value="1"/>
</dbReference>
<dbReference type="Pfam" id="PF17217">
    <property type="entry name" value="UPA"/>
    <property type="match status" value="1"/>
</dbReference>
<evidence type="ECO:0000256" key="8">
    <source>
        <dbReference type="ARBA" id="ARBA00022989"/>
    </source>
</evidence>
<evidence type="ECO:0000259" key="15">
    <source>
        <dbReference type="PROSITE" id="PS50835"/>
    </source>
</evidence>
<dbReference type="SMART" id="SM00218">
    <property type="entry name" value="ZU5"/>
    <property type="match status" value="1"/>
</dbReference>
<comment type="function">
    <text evidence="14">Receptor for netrin required for axon guidance. Mediates axon repulsion of neuronal growth cones in the developing nervous system upon ligand binding.</text>
</comment>
<evidence type="ECO:0000256" key="14">
    <source>
        <dbReference type="RuleBase" id="RU367033"/>
    </source>
</evidence>
<dbReference type="Gene3D" id="2.60.40.10">
    <property type="entry name" value="Immunoglobulins"/>
    <property type="match status" value="2"/>
</dbReference>
<dbReference type="Gene3D" id="2.60.220.30">
    <property type="match status" value="1"/>
</dbReference>
<keyword evidence="3 14" id="KW-0217">Developmental protein</keyword>
<protein>
    <recommendedName>
        <fullName evidence="14">Netrin receptor UNC5</fullName>
    </recommendedName>
</protein>
<dbReference type="PRINTS" id="PR01705">
    <property type="entry name" value="TSP1REPEAT"/>
</dbReference>
<feature type="domain" description="ZU5" evidence="16">
    <location>
        <begin position="491"/>
        <end position="634"/>
    </location>
</feature>
<dbReference type="SMART" id="SM00209">
    <property type="entry name" value="TSP1"/>
    <property type="match status" value="2"/>
</dbReference>
<dbReference type="InterPro" id="IPR036383">
    <property type="entry name" value="TSP1_rpt_sf"/>
</dbReference>
<dbReference type="PROSITE" id="PS51145">
    <property type="entry name" value="ZU5"/>
    <property type="match status" value="1"/>
</dbReference>
<dbReference type="PROSITE" id="PS50092">
    <property type="entry name" value="TSP1"/>
    <property type="match status" value="2"/>
</dbReference>
<keyword evidence="12" id="KW-0325">Glycoprotein</keyword>
<evidence type="ECO:0000313" key="17">
    <source>
        <dbReference type="Ensembl" id="ENSPNAP00000038334.1"/>
    </source>
</evidence>
<reference evidence="17" key="3">
    <citation type="submission" date="2025-09" db="UniProtKB">
        <authorList>
            <consortium name="Ensembl"/>
        </authorList>
    </citation>
    <scope>IDENTIFICATION</scope>
</reference>
<dbReference type="FunFam" id="2.20.100.10:FF:000007">
    <property type="entry name" value="Thrombospondin 1"/>
    <property type="match status" value="1"/>
</dbReference>
<reference evidence="17 18" key="1">
    <citation type="submission" date="2020-10" db="EMBL/GenBank/DDBJ databases">
        <title>Pygocentrus nattereri (red-bellied piranha) genome, fPygNat1, primary haplotype.</title>
        <authorList>
            <person name="Myers G."/>
            <person name="Meyer A."/>
            <person name="Karagic N."/>
            <person name="Pippel M."/>
            <person name="Winkler S."/>
            <person name="Tracey A."/>
            <person name="Wood J."/>
            <person name="Formenti G."/>
            <person name="Howe K."/>
            <person name="Fedrigo O."/>
            <person name="Jarvis E.D."/>
        </authorList>
    </citation>
    <scope>NUCLEOTIDE SEQUENCE [LARGE SCALE GENOMIC DNA]</scope>
</reference>
<dbReference type="GO" id="GO:0005042">
    <property type="term" value="F:netrin receptor activity"/>
    <property type="evidence" value="ECO:0007669"/>
    <property type="project" value="UniProtKB-UniRule"/>
</dbReference>
<dbReference type="FunFam" id="2.20.100.10:FF:000002">
    <property type="entry name" value="Unc-5 netrin receptor C"/>
    <property type="match status" value="1"/>
</dbReference>
<evidence type="ECO:0000256" key="11">
    <source>
        <dbReference type="ARBA" id="ARBA00023170"/>
    </source>
</evidence>
<dbReference type="FunFam" id="2.60.220.30:FF:000003">
    <property type="entry name" value="Unc-5 netrin receptor C"/>
    <property type="match status" value="1"/>
</dbReference>
<keyword evidence="7" id="KW-0677">Repeat</keyword>
<dbReference type="InterPro" id="IPR057755">
    <property type="entry name" value="UNC5A-D-like_N"/>
</dbReference>
<dbReference type="Proteomes" id="UP001501920">
    <property type="component" value="Chromosome 14"/>
</dbReference>
<dbReference type="InterPro" id="IPR013783">
    <property type="entry name" value="Ig-like_fold"/>
</dbReference>
<sequence length="892" mass="98641">PLQAKPDKAILLTSLLLCLLTREDSFSLAFSVSFSDLLPHFLVEPDDVYIVKNKPVTLTCRSTPATQIYFKCNGEWVHQDDHLIERTVDPATGLPVMQVKIDISRQQVEKIFGLEDYWCQCVAWSTTGTQKSQKAYVRIAYLRKNFEEEPLGKEVALDQEVLLRCHPPEGVPTAEVEWQKNEELIDPKADPNFFITVDHNLIIKQARLADTGNYTCVAKNIVARRKSSSAAVIVYVNGGWSTWATWSACSAICGRGWQKRSRSCTNPAPLNGGTACEGQSVQTSACTATCPVDGGWSEWSKWSACGTDCTMWRSRECTQPAPGTGGKACQGLDLQSLNCTSEQCPQTVSGAEDVALYVGIVAVALCLTLLLVVLVLVYRRKKAGLDADVADSSILTTGFQPMSIKPTKPENSHLLTIQPDLTTTTTSYQGTLRSRHDMAQKFSMSNGPLLEPLPNGSQTLHNGKLPGEPGDFVSRLSSQSYFKTLPRDNVNTSYGTFNFLGGRLTLPNTGISLLIPPEAIPRGKIYEIYLTVQRKEDLRLPLAGCQTLLSPVVSCGPPGVVLTRPVIISMDHCSDACPENWAIRLKKQSYEGSWEDVLLLGEELVSEPYYCQLEAETCRVFTEQLGRFALVGESLSMAAAKRLKLLLFAPAYCSTLEYSIRVYCTDDTQDLIKEVMQMEAQLGGRLIDEPHVLLFKDSYHNLRLSIHDLPQAHWRSKLLTGYQEIPFYHIWSGSQRSLHCTFTLERLSVSTCELSCTLCVWQVEGEGQSFSLDFNISKVTASALSTHSPAGQARCTLAGPSAFQIPYLIRQKICSSLDAPCPNGADWRLLAQRLKLDRHMSFFASKASPTSVILDLWEAQHFHSGNLNQLAAIMAEIGKQEAMIFLVSDGEC</sequence>
<proteinExistence type="inferred from homology"/>
<keyword evidence="18" id="KW-1185">Reference proteome</keyword>
<dbReference type="Pfam" id="PF25609">
    <property type="entry name" value="Unc5_NetrinR_N"/>
    <property type="match status" value="1"/>
</dbReference>
<comment type="similarity">
    <text evidence="2 14">Belongs to the unc-5 family.</text>
</comment>
<gene>
    <name evidence="17" type="primary">UNC5A</name>
</gene>
<dbReference type="InterPro" id="IPR003599">
    <property type="entry name" value="Ig_sub"/>
</dbReference>
<dbReference type="InterPro" id="IPR011029">
    <property type="entry name" value="DEATH-like_dom_sf"/>
</dbReference>
<dbReference type="SUPFAM" id="SSF82895">
    <property type="entry name" value="TSP-1 type 1 repeat"/>
    <property type="match status" value="2"/>
</dbReference>
<dbReference type="Pfam" id="PF07679">
    <property type="entry name" value="I-set"/>
    <property type="match status" value="1"/>
</dbReference>
<dbReference type="PROSITE" id="PS50835">
    <property type="entry name" value="IG_LIKE"/>
    <property type="match status" value="1"/>
</dbReference>
<keyword evidence="8 14" id="KW-1133">Transmembrane helix</keyword>
<dbReference type="InterPro" id="IPR000488">
    <property type="entry name" value="Death_dom"/>
</dbReference>
<dbReference type="InterPro" id="IPR003598">
    <property type="entry name" value="Ig_sub2"/>
</dbReference>
<feature type="chain" id="PRO_5043093258" description="Netrin receptor UNC5" evidence="14">
    <location>
        <begin position="26"/>
        <end position="892"/>
    </location>
</feature>
<dbReference type="Gene3D" id="2.20.100.10">
    <property type="entry name" value="Thrombospondin type-1 (TSP1) repeat"/>
    <property type="match status" value="2"/>
</dbReference>
<keyword evidence="13 14" id="KW-0393">Immunoglobulin domain</keyword>
<dbReference type="InterPro" id="IPR000884">
    <property type="entry name" value="TSP1_rpt"/>
</dbReference>
<keyword evidence="5 14" id="KW-0812">Transmembrane</keyword>
<dbReference type="InterPro" id="IPR000906">
    <property type="entry name" value="ZU5_dom"/>
</dbReference>
<dbReference type="InterPro" id="IPR013098">
    <property type="entry name" value="Ig_I-set"/>
</dbReference>
<evidence type="ECO:0000256" key="3">
    <source>
        <dbReference type="ARBA" id="ARBA00022473"/>
    </source>
</evidence>
<evidence type="ECO:0000256" key="5">
    <source>
        <dbReference type="ARBA" id="ARBA00022692"/>
    </source>
</evidence>
<dbReference type="FunFam" id="2.60.40.10:FF:000037">
    <property type="entry name" value="Unc-5 netrin receptor C"/>
    <property type="match status" value="1"/>
</dbReference>
<dbReference type="GO" id="GO:0033564">
    <property type="term" value="P:anterior/posterior axon guidance"/>
    <property type="evidence" value="ECO:0007669"/>
    <property type="project" value="TreeGrafter"/>
</dbReference>
<evidence type="ECO:0000256" key="13">
    <source>
        <dbReference type="ARBA" id="ARBA00023319"/>
    </source>
</evidence>
<dbReference type="Pfam" id="PF00531">
    <property type="entry name" value="Death"/>
    <property type="match status" value="1"/>
</dbReference>
<dbReference type="InterPro" id="IPR037936">
    <property type="entry name" value="UNC5A-D"/>
</dbReference>
<feature type="signal peptide" evidence="14">
    <location>
        <begin position="1"/>
        <end position="25"/>
    </location>
</feature>
<evidence type="ECO:0000256" key="7">
    <source>
        <dbReference type="ARBA" id="ARBA00022737"/>
    </source>
</evidence>
<dbReference type="Pfam" id="PF00791">
    <property type="entry name" value="ZU5"/>
    <property type="match status" value="1"/>
</dbReference>
<dbReference type="SUPFAM" id="SSF48726">
    <property type="entry name" value="Immunoglobulin"/>
    <property type="match status" value="2"/>
</dbReference>
<keyword evidence="9 14" id="KW-0472">Membrane</keyword>
<organism evidence="17 18">
    <name type="scientific">Pygocentrus nattereri</name>
    <name type="common">Red-bellied piranha</name>
    <dbReference type="NCBI Taxonomy" id="42514"/>
    <lineage>
        <taxon>Eukaryota</taxon>
        <taxon>Metazoa</taxon>
        <taxon>Chordata</taxon>
        <taxon>Craniata</taxon>
        <taxon>Vertebrata</taxon>
        <taxon>Euteleostomi</taxon>
        <taxon>Actinopterygii</taxon>
        <taxon>Neopterygii</taxon>
        <taxon>Teleostei</taxon>
        <taxon>Ostariophysi</taxon>
        <taxon>Characiformes</taxon>
        <taxon>Characoidei</taxon>
        <taxon>Pygocentrus</taxon>
    </lineage>
</organism>